<feature type="chain" id="PRO_5002164716" description="Peptidase A1 domain-containing protein" evidence="6">
    <location>
        <begin position="21"/>
        <end position="535"/>
    </location>
</feature>
<dbReference type="AlphaFoldDB" id="A0A0C3GCG9"/>
<feature type="signal peptide" evidence="6">
    <location>
        <begin position="1"/>
        <end position="20"/>
    </location>
</feature>
<feature type="domain" description="Peptidase A1" evidence="7">
    <location>
        <begin position="55"/>
        <end position="387"/>
    </location>
</feature>
<keyword evidence="5" id="KW-1133">Transmembrane helix</keyword>
<keyword evidence="5" id="KW-0812">Transmembrane</keyword>
<keyword evidence="2 3" id="KW-0064">Aspartyl protease</keyword>
<keyword evidence="5" id="KW-0472">Membrane</keyword>
<evidence type="ECO:0000313" key="9">
    <source>
        <dbReference type="Proteomes" id="UP000054166"/>
    </source>
</evidence>
<dbReference type="PROSITE" id="PS00141">
    <property type="entry name" value="ASP_PROTEASE"/>
    <property type="match status" value="1"/>
</dbReference>
<reference evidence="9" key="2">
    <citation type="submission" date="2015-01" db="EMBL/GenBank/DDBJ databases">
        <title>Evolutionary Origins and Diversification of the Mycorrhizal Mutualists.</title>
        <authorList>
            <consortium name="DOE Joint Genome Institute"/>
            <consortium name="Mycorrhizal Genomics Consortium"/>
            <person name="Kohler A."/>
            <person name="Kuo A."/>
            <person name="Nagy L.G."/>
            <person name="Floudas D."/>
            <person name="Copeland A."/>
            <person name="Barry K.W."/>
            <person name="Cichocki N."/>
            <person name="Veneault-Fourrey C."/>
            <person name="LaButti K."/>
            <person name="Lindquist E.A."/>
            <person name="Lipzen A."/>
            <person name="Lundell T."/>
            <person name="Morin E."/>
            <person name="Murat C."/>
            <person name="Riley R."/>
            <person name="Ohm R."/>
            <person name="Sun H."/>
            <person name="Tunlid A."/>
            <person name="Henrissat B."/>
            <person name="Grigoriev I.V."/>
            <person name="Hibbett D.S."/>
            <person name="Martin F."/>
        </authorList>
    </citation>
    <scope>NUCLEOTIDE SEQUENCE [LARGE SCALE GENOMIC DNA]</scope>
    <source>
        <strain evidence="9">F 1598</strain>
    </source>
</reference>
<proteinExistence type="inferred from homology"/>
<sequence>MHPHSFIPFSLLLHVYSVSAAQLSFEARSVKRTSHLQRRAGIAGQAIANNHNAEYMSNITLGGRTIPVMLDTGSSDLWVTGSVPGSTDTGKSTTLSYAVGQAAGDINTASLTFDNYTVDNQAYLLVTNTSSFSTDITTQGYEGLVGLGPNSGSVIRQKVGDASGDSMLNRIFQQNKTTQNYITFLLDRQGDPGNTITGQITISELVPGYENITSQTKMSVETVPGLTSSDQHWQLLSDKDKGVIGPDGQVIKTSSIVPKAPDGQLVAVYDSGFTFPQVPRAMSDSIYGCVQGAQYDTNEQLWLVPCSQMLNISFNFGGVNYPIHPLDTVSSDFNMTDSSGNPTCIGTFQPITAAFSLLGSYDMILGMNFLRNTYTLLDYGDFVDDSSNDRTAPFMQLLPLTDVNTAHNDFVQARLHGQDTTGSPSQALLPASQCQHSPESEEEKKQHYEEMVISRWPYILAGCLLFLIISIGLIVWRCCCRRRRRPKKSVLPAQNTTYAPLHDPNSTLSLQPLGDSYGGKQSYGDYDHGGYHNGR</sequence>
<dbReference type="CDD" id="cd05471">
    <property type="entry name" value="pepsin_like"/>
    <property type="match status" value="1"/>
</dbReference>
<dbReference type="PROSITE" id="PS51767">
    <property type="entry name" value="PEPTIDASE_A1"/>
    <property type="match status" value="1"/>
</dbReference>
<dbReference type="Proteomes" id="UP000054166">
    <property type="component" value="Unassembled WGS sequence"/>
</dbReference>
<comment type="similarity">
    <text evidence="1 3">Belongs to the peptidase A1 family.</text>
</comment>
<dbReference type="EMBL" id="KN832975">
    <property type="protein sequence ID" value="KIM89409.1"/>
    <property type="molecule type" value="Genomic_DNA"/>
</dbReference>
<keyword evidence="9" id="KW-1185">Reference proteome</keyword>
<dbReference type="PANTHER" id="PTHR47966">
    <property type="entry name" value="BETA-SITE APP-CLEAVING ENZYME, ISOFORM A-RELATED"/>
    <property type="match status" value="1"/>
</dbReference>
<evidence type="ECO:0000256" key="2">
    <source>
        <dbReference type="ARBA" id="ARBA00022750"/>
    </source>
</evidence>
<keyword evidence="6" id="KW-0732">Signal</keyword>
<evidence type="ECO:0000256" key="4">
    <source>
        <dbReference type="SAM" id="MobiDB-lite"/>
    </source>
</evidence>
<dbReference type="InterPro" id="IPR001969">
    <property type="entry name" value="Aspartic_peptidase_AS"/>
</dbReference>
<feature type="compositionally biased region" description="Polar residues" evidence="4">
    <location>
        <begin position="418"/>
        <end position="437"/>
    </location>
</feature>
<protein>
    <recommendedName>
        <fullName evidence="7">Peptidase A1 domain-containing protein</fullName>
    </recommendedName>
</protein>
<reference evidence="8 9" key="1">
    <citation type="submission" date="2014-04" db="EMBL/GenBank/DDBJ databases">
        <authorList>
            <consortium name="DOE Joint Genome Institute"/>
            <person name="Kuo A."/>
            <person name="Tarkka M."/>
            <person name="Buscot F."/>
            <person name="Kohler A."/>
            <person name="Nagy L.G."/>
            <person name="Floudas D."/>
            <person name="Copeland A."/>
            <person name="Barry K.W."/>
            <person name="Cichocki N."/>
            <person name="Veneault-Fourrey C."/>
            <person name="LaButti K."/>
            <person name="Lindquist E.A."/>
            <person name="Lipzen A."/>
            <person name="Lundell T."/>
            <person name="Morin E."/>
            <person name="Murat C."/>
            <person name="Sun H."/>
            <person name="Tunlid A."/>
            <person name="Henrissat B."/>
            <person name="Grigoriev I.V."/>
            <person name="Hibbett D.S."/>
            <person name="Martin F."/>
            <person name="Nordberg H.P."/>
            <person name="Cantor M.N."/>
            <person name="Hua S.X."/>
        </authorList>
    </citation>
    <scope>NUCLEOTIDE SEQUENCE [LARGE SCALE GENOMIC DNA]</scope>
    <source>
        <strain evidence="8 9">F 1598</strain>
    </source>
</reference>
<dbReference type="PANTHER" id="PTHR47966:SF51">
    <property type="entry name" value="BETA-SITE APP-CLEAVING ENZYME, ISOFORM A-RELATED"/>
    <property type="match status" value="1"/>
</dbReference>
<dbReference type="GO" id="GO:0006508">
    <property type="term" value="P:proteolysis"/>
    <property type="evidence" value="ECO:0007669"/>
    <property type="project" value="UniProtKB-KW"/>
</dbReference>
<dbReference type="SUPFAM" id="SSF50630">
    <property type="entry name" value="Acid proteases"/>
    <property type="match status" value="1"/>
</dbReference>
<dbReference type="HOGENOM" id="CLU_013253_8_0_1"/>
<feature type="transmembrane region" description="Helical" evidence="5">
    <location>
        <begin position="456"/>
        <end position="479"/>
    </location>
</feature>
<organism evidence="8 9">
    <name type="scientific">Piloderma croceum (strain F 1598)</name>
    <dbReference type="NCBI Taxonomy" id="765440"/>
    <lineage>
        <taxon>Eukaryota</taxon>
        <taxon>Fungi</taxon>
        <taxon>Dikarya</taxon>
        <taxon>Basidiomycota</taxon>
        <taxon>Agaricomycotina</taxon>
        <taxon>Agaricomycetes</taxon>
        <taxon>Agaricomycetidae</taxon>
        <taxon>Atheliales</taxon>
        <taxon>Atheliaceae</taxon>
        <taxon>Piloderma</taxon>
    </lineage>
</organism>
<name>A0A0C3GCG9_PILCF</name>
<dbReference type="InParanoid" id="A0A0C3GCG9"/>
<gene>
    <name evidence="8" type="ORF">PILCRDRAFT_813339</name>
</gene>
<dbReference type="Pfam" id="PF00026">
    <property type="entry name" value="Asp"/>
    <property type="match status" value="1"/>
</dbReference>
<dbReference type="Gene3D" id="2.40.70.10">
    <property type="entry name" value="Acid Proteases"/>
    <property type="match status" value="2"/>
</dbReference>
<dbReference type="OrthoDB" id="15189at2759"/>
<dbReference type="InterPro" id="IPR033121">
    <property type="entry name" value="PEPTIDASE_A1"/>
</dbReference>
<keyword evidence="3" id="KW-0645">Protease</keyword>
<evidence type="ECO:0000256" key="1">
    <source>
        <dbReference type="ARBA" id="ARBA00007447"/>
    </source>
</evidence>
<dbReference type="InterPro" id="IPR021109">
    <property type="entry name" value="Peptidase_aspartic_dom_sf"/>
</dbReference>
<keyword evidence="3" id="KW-0378">Hydrolase</keyword>
<feature type="compositionally biased region" description="Polar residues" evidence="4">
    <location>
        <begin position="495"/>
        <end position="510"/>
    </location>
</feature>
<evidence type="ECO:0000259" key="7">
    <source>
        <dbReference type="PROSITE" id="PS51767"/>
    </source>
</evidence>
<evidence type="ECO:0000313" key="8">
    <source>
        <dbReference type="EMBL" id="KIM89409.1"/>
    </source>
</evidence>
<feature type="region of interest" description="Disordered" evidence="4">
    <location>
        <begin position="495"/>
        <end position="514"/>
    </location>
</feature>
<evidence type="ECO:0000256" key="3">
    <source>
        <dbReference type="RuleBase" id="RU000454"/>
    </source>
</evidence>
<dbReference type="InterPro" id="IPR034164">
    <property type="entry name" value="Pepsin-like_dom"/>
</dbReference>
<evidence type="ECO:0000256" key="6">
    <source>
        <dbReference type="SAM" id="SignalP"/>
    </source>
</evidence>
<accession>A0A0C3GCG9</accession>
<feature type="region of interest" description="Disordered" evidence="4">
    <location>
        <begin position="416"/>
        <end position="445"/>
    </location>
</feature>
<dbReference type="PRINTS" id="PR00792">
    <property type="entry name" value="PEPSIN"/>
</dbReference>
<evidence type="ECO:0000256" key="5">
    <source>
        <dbReference type="SAM" id="Phobius"/>
    </source>
</evidence>
<dbReference type="GO" id="GO:0004190">
    <property type="term" value="F:aspartic-type endopeptidase activity"/>
    <property type="evidence" value="ECO:0007669"/>
    <property type="project" value="UniProtKB-KW"/>
</dbReference>
<dbReference type="InterPro" id="IPR001461">
    <property type="entry name" value="Aspartic_peptidase_A1"/>
</dbReference>